<feature type="transmembrane region" description="Helical" evidence="1">
    <location>
        <begin position="459"/>
        <end position="479"/>
    </location>
</feature>
<keyword evidence="1" id="KW-0472">Membrane</keyword>
<dbReference type="PANTHER" id="PTHR20992">
    <property type="entry name" value="AT15442P-RELATED"/>
    <property type="match status" value="1"/>
</dbReference>
<evidence type="ECO:0000259" key="2">
    <source>
        <dbReference type="Pfam" id="PF00582"/>
    </source>
</evidence>
<dbReference type="Gene3D" id="3.40.50.12370">
    <property type="match status" value="1"/>
</dbReference>
<sequence>MPLVLVIRYPEEAAGMLAWGRRVAAAQETSMEIVVCDDAAKGGEIEWMEGVGPDHLGELLEEERWGRVRMEKAVEALMSHVRVTKVPFLLIGKHNSGRGLNDSPERKLSRAVFARVPCAVGVLRLPEEGHDWAGKVLVPCAGGPHSRSALKLAEKLGGTGATAFFVEPDTDEVSRDVGERMLKKAVRKAGVEPESVTRKVVLGDRVSEEIRKEVESGDYELLLIGASNTGTIRAKLFGTVPDKLLQGPGGLAVGVVRAALPTGRRMKEALGQFLRLKVPQLEREERVALVDEVEGKARWTFDFAALMILATSIAGLGLLADSAAVVIGAMLVAPLMMPLIGGGLSLVQGNWPLWRRSQRAVLMGFFAALGIGLLLGWGARMMGFGLTGELAARGEPTLLDLGVAFVSGIAASYCLARPALSGALAGVAIAAALVPPIATVGICLSLGEVATARGAALLFGTNVVAIVLGAAANFFLAGIRGRSAGGLWAQRLFIVFALTCAGLAVPLTSVLVGKVTEPRMMERALTEVAAKGGYRLVKLRKSRLGGEPLISIEIAGPEAPGELLIEALRKSAEGQAGEKVRLRVRTLLEREAGEVD</sequence>
<feature type="transmembrane region" description="Helical" evidence="1">
    <location>
        <begin position="423"/>
        <end position="447"/>
    </location>
</feature>
<dbReference type="Pfam" id="PF00582">
    <property type="entry name" value="Usp"/>
    <property type="match status" value="1"/>
</dbReference>
<keyword evidence="4" id="KW-1185">Reference proteome</keyword>
<evidence type="ECO:0000313" key="3">
    <source>
        <dbReference type="EMBL" id="MFC7338370.1"/>
    </source>
</evidence>
<comment type="caution">
    <text evidence="3">The sequence shown here is derived from an EMBL/GenBank/DDBJ whole genome shotgun (WGS) entry which is preliminary data.</text>
</comment>
<feature type="transmembrane region" description="Helical" evidence="1">
    <location>
        <begin position="299"/>
        <end position="319"/>
    </location>
</feature>
<feature type="transmembrane region" description="Helical" evidence="1">
    <location>
        <begin position="325"/>
        <end position="347"/>
    </location>
</feature>
<dbReference type="Pfam" id="PF04087">
    <property type="entry name" value="DUF389"/>
    <property type="match status" value="1"/>
</dbReference>
<gene>
    <name evidence="3" type="ORF">ACFQY0_14345</name>
</gene>
<keyword evidence="1" id="KW-1133">Transmembrane helix</keyword>
<dbReference type="SUPFAM" id="SSF52402">
    <property type="entry name" value="Adenine nucleotide alpha hydrolases-like"/>
    <property type="match status" value="1"/>
</dbReference>
<feature type="domain" description="UspA" evidence="2">
    <location>
        <begin position="135"/>
        <end position="246"/>
    </location>
</feature>
<dbReference type="InterPro" id="IPR006016">
    <property type="entry name" value="UspA"/>
</dbReference>
<dbReference type="RefSeq" id="WP_379713625.1">
    <property type="nucleotide sequence ID" value="NZ_JBHTBS010000007.1"/>
</dbReference>
<dbReference type="PANTHER" id="PTHR20992:SF9">
    <property type="entry name" value="AT15442P-RELATED"/>
    <property type="match status" value="1"/>
</dbReference>
<feature type="transmembrane region" description="Helical" evidence="1">
    <location>
        <begin position="491"/>
        <end position="512"/>
    </location>
</feature>
<keyword evidence="1" id="KW-0812">Transmembrane</keyword>
<reference evidence="4" key="1">
    <citation type="journal article" date="2019" name="Int. J. Syst. Evol. Microbiol.">
        <title>The Global Catalogue of Microorganisms (GCM) 10K type strain sequencing project: providing services to taxonomists for standard genome sequencing and annotation.</title>
        <authorList>
            <consortium name="The Broad Institute Genomics Platform"/>
            <consortium name="The Broad Institute Genome Sequencing Center for Infectious Disease"/>
            <person name="Wu L."/>
            <person name="Ma J."/>
        </authorList>
    </citation>
    <scope>NUCLEOTIDE SEQUENCE [LARGE SCALE GENOMIC DNA]</scope>
    <source>
        <strain evidence="4">CGMCC 4.1467</strain>
    </source>
</reference>
<evidence type="ECO:0000313" key="4">
    <source>
        <dbReference type="Proteomes" id="UP001596472"/>
    </source>
</evidence>
<organism evidence="3 4">
    <name type="scientific">Haloferula chungangensis</name>
    <dbReference type="NCBI Taxonomy" id="1048331"/>
    <lineage>
        <taxon>Bacteria</taxon>
        <taxon>Pseudomonadati</taxon>
        <taxon>Verrucomicrobiota</taxon>
        <taxon>Verrucomicrobiia</taxon>
        <taxon>Verrucomicrobiales</taxon>
        <taxon>Verrucomicrobiaceae</taxon>
        <taxon>Haloferula</taxon>
    </lineage>
</organism>
<feature type="transmembrane region" description="Helical" evidence="1">
    <location>
        <begin position="359"/>
        <end position="378"/>
    </location>
</feature>
<dbReference type="Proteomes" id="UP001596472">
    <property type="component" value="Unassembled WGS sequence"/>
</dbReference>
<dbReference type="InterPro" id="IPR005240">
    <property type="entry name" value="DUF389"/>
</dbReference>
<dbReference type="CDD" id="cd00293">
    <property type="entry name" value="USP-like"/>
    <property type="match status" value="1"/>
</dbReference>
<dbReference type="EMBL" id="JBHTBS010000007">
    <property type="protein sequence ID" value="MFC7338370.1"/>
    <property type="molecule type" value="Genomic_DNA"/>
</dbReference>
<evidence type="ECO:0000256" key="1">
    <source>
        <dbReference type="SAM" id="Phobius"/>
    </source>
</evidence>
<proteinExistence type="predicted"/>
<name>A0ABW2LB39_9BACT</name>
<protein>
    <submittedName>
        <fullName evidence="3">DUF389 domain-containing protein</fullName>
    </submittedName>
</protein>
<accession>A0ABW2LB39</accession>